<proteinExistence type="predicted"/>
<protein>
    <submittedName>
        <fullName evidence="2">Uncharacterized protein</fullName>
    </submittedName>
</protein>
<keyword evidence="1" id="KW-0472">Membrane</keyword>
<name>A0ABQ4FIP4_9ACTN</name>
<gene>
    <name evidence="2" type="ORF">Mam01_48600</name>
</gene>
<keyword evidence="3" id="KW-1185">Reference proteome</keyword>
<evidence type="ECO:0000313" key="3">
    <source>
        <dbReference type="Proteomes" id="UP000651728"/>
    </source>
</evidence>
<organism evidence="2 3">
    <name type="scientific">Microbispora amethystogenes</name>
    <dbReference type="NCBI Taxonomy" id="1427754"/>
    <lineage>
        <taxon>Bacteria</taxon>
        <taxon>Bacillati</taxon>
        <taxon>Actinomycetota</taxon>
        <taxon>Actinomycetes</taxon>
        <taxon>Streptosporangiales</taxon>
        <taxon>Streptosporangiaceae</taxon>
        <taxon>Microbispora</taxon>
    </lineage>
</organism>
<evidence type="ECO:0000313" key="2">
    <source>
        <dbReference type="EMBL" id="GIH34696.1"/>
    </source>
</evidence>
<keyword evidence="1" id="KW-1133">Transmembrane helix</keyword>
<dbReference type="EMBL" id="BOOB01000038">
    <property type="protein sequence ID" value="GIH34696.1"/>
    <property type="molecule type" value="Genomic_DNA"/>
</dbReference>
<feature type="transmembrane region" description="Helical" evidence="1">
    <location>
        <begin position="48"/>
        <end position="69"/>
    </location>
</feature>
<dbReference type="Proteomes" id="UP000651728">
    <property type="component" value="Unassembled WGS sequence"/>
</dbReference>
<keyword evidence="1" id="KW-0812">Transmembrane</keyword>
<comment type="caution">
    <text evidence="2">The sequence shown here is derived from an EMBL/GenBank/DDBJ whole genome shotgun (WGS) entry which is preliminary data.</text>
</comment>
<reference evidence="2 3" key="1">
    <citation type="submission" date="2021-01" db="EMBL/GenBank/DDBJ databases">
        <title>Whole genome shotgun sequence of Microbispora amethystogenes NBRC 101907.</title>
        <authorList>
            <person name="Komaki H."/>
            <person name="Tamura T."/>
        </authorList>
    </citation>
    <scope>NUCLEOTIDE SEQUENCE [LARGE SCALE GENOMIC DNA]</scope>
    <source>
        <strain evidence="2 3">NBRC 101907</strain>
    </source>
</reference>
<accession>A0ABQ4FIP4</accession>
<evidence type="ECO:0000256" key="1">
    <source>
        <dbReference type="SAM" id="Phobius"/>
    </source>
</evidence>
<sequence>MTPPGARQGGHGITLTRGFSKGKVWSNGKLQADAGSFTTRMDMSARDAMYYLIIYIGGWGSGLSCPGGTSLE</sequence>